<name>A0AAW0DLK1_9AGAR</name>
<dbReference type="EMBL" id="JAYKXP010000013">
    <property type="protein sequence ID" value="KAK7051295.1"/>
    <property type="molecule type" value="Genomic_DNA"/>
</dbReference>
<accession>A0AAW0DLK1</accession>
<proteinExistence type="predicted"/>
<gene>
    <name evidence="2" type="ORF">VNI00_004795</name>
</gene>
<evidence type="ECO:0000313" key="2">
    <source>
        <dbReference type="EMBL" id="KAK7051295.1"/>
    </source>
</evidence>
<dbReference type="AlphaFoldDB" id="A0AAW0DLK1"/>
<evidence type="ECO:0000256" key="1">
    <source>
        <dbReference type="SAM" id="MobiDB-lite"/>
    </source>
</evidence>
<keyword evidence="3" id="KW-1185">Reference proteome</keyword>
<comment type="caution">
    <text evidence="2">The sequence shown here is derived from an EMBL/GenBank/DDBJ whole genome shotgun (WGS) entry which is preliminary data.</text>
</comment>
<feature type="region of interest" description="Disordered" evidence="1">
    <location>
        <begin position="484"/>
        <end position="503"/>
    </location>
</feature>
<protein>
    <submittedName>
        <fullName evidence="2">Uncharacterized protein</fullName>
    </submittedName>
</protein>
<dbReference type="Proteomes" id="UP001383192">
    <property type="component" value="Unassembled WGS sequence"/>
</dbReference>
<evidence type="ECO:0000313" key="3">
    <source>
        <dbReference type="Proteomes" id="UP001383192"/>
    </source>
</evidence>
<organism evidence="2 3">
    <name type="scientific">Paramarasmius palmivorus</name>
    <dbReference type="NCBI Taxonomy" id="297713"/>
    <lineage>
        <taxon>Eukaryota</taxon>
        <taxon>Fungi</taxon>
        <taxon>Dikarya</taxon>
        <taxon>Basidiomycota</taxon>
        <taxon>Agaricomycotina</taxon>
        <taxon>Agaricomycetes</taxon>
        <taxon>Agaricomycetidae</taxon>
        <taxon>Agaricales</taxon>
        <taxon>Marasmiineae</taxon>
        <taxon>Marasmiaceae</taxon>
        <taxon>Paramarasmius</taxon>
    </lineage>
</organism>
<reference evidence="2 3" key="1">
    <citation type="submission" date="2024-01" db="EMBL/GenBank/DDBJ databases">
        <title>A draft genome for a cacao thread blight-causing isolate of Paramarasmius palmivorus.</title>
        <authorList>
            <person name="Baruah I.K."/>
            <person name="Bukari Y."/>
            <person name="Amoako-Attah I."/>
            <person name="Meinhardt L.W."/>
            <person name="Bailey B.A."/>
            <person name="Cohen S.P."/>
        </authorList>
    </citation>
    <scope>NUCLEOTIDE SEQUENCE [LARGE SCALE GENOMIC DNA]</scope>
    <source>
        <strain evidence="2 3">GH-12</strain>
    </source>
</reference>
<sequence>MEDFNWIYLEPPILQDFPNPLRGHLDWAVQQHHSLASKNVRTRRSVEMVYQPWRDEWCAHFAGDTLLMAQISTWLSENCRCPSDWLEDVSYEDMIDLIMSVAVLLADDMSQEAMEDLCQFQIYLVNMLSRTSRSAFEETAEELQDLWEEDEEEIVGEDPERTPNSTEACAFTSTPLYEQHLARCVKWKTSLHDALASPTDGDFLSLSFREAQEILVRTIRDMKKVSAKIYKTQEFLWAVKSSGLASLVIQISHPAYEIHQRSPHIPRFLRLHAFAECLAGILDKWTPLVWREIAVKSFGDSTPPAIESGGSKSMVKGRELLQAMSENPELIPRSSNPSAVFFALSLANFLVAWHRWLGYYLRALDYQVAETSPEELYRDLWREIRKLRKKKDRKTGKTLYENFEMPGPLRTILDRTILHREEKEYYEKDIRQRLEHVRLPFPGQQPCSECVGRKEEERCRRQLIFTPNSKTEFRERVRGIGVTNVPKGERMSPRKGRCRKTPSTMHTTQELGLECIRANPDVIERCKVQVFYIYEYEGGPLVDFIAFGVFPRYAFENMAETIRLGSGVKPVRRGAGMDFWHSGSMFCFGARQPSGGRAADEYVHYAGIEADTIQGIDILFRKAQTSYYQLEAAKILHKKLFQDIVEGGEACERVGEAGVNLYTCDGYTAPIHSDDDACRSLCSQIRRHAKDQYSEFGFCSLENGYYIHTQENMLWSFDATKMHGTVLPSEDTLQSMSKVLRLRGGVSQGDHQSITKKNKSNAQRRQEIRHNYNLRERVWVG</sequence>